<organism evidence="1 2">
    <name type="scientific">Streptomyces evansiae</name>
    <dbReference type="NCBI Taxonomy" id="3075535"/>
    <lineage>
        <taxon>Bacteria</taxon>
        <taxon>Bacillati</taxon>
        <taxon>Actinomycetota</taxon>
        <taxon>Actinomycetes</taxon>
        <taxon>Kitasatosporales</taxon>
        <taxon>Streptomycetaceae</taxon>
        <taxon>Streptomyces</taxon>
    </lineage>
</organism>
<dbReference type="RefSeq" id="WP_009066951.1">
    <property type="nucleotide sequence ID" value="NZ_JAVRET010000125.1"/>
</dbReference>
<protein>
    <submittedName>
        <fullName evidence="1">SRPBCC family protein</fullName>
    </submittedName>
</protein>
<keyword evidence="2" id="KW-1185">Reference proteome</keyword>
<evidence type="ECO:0000313" key="2">
    <source>
        <dbReference type="Proteomes" id="UP001183610"/>
    </source>
</evidence>
<sequence length="154" mass="16944">MARTEQINAAYTFRLPVTPEEAFARVSQPLQDPVWQAACVDVTLLNGEPRPGGQYAITFEMVGKRMDFTVEIDEFVPGARSAFHTLSGPFGYVGTYTYTAQGDGSTTVDWTFDVDPGDYFGIMPKSLLRKVLVNGVKKDAAKLAERLRKEAVAS</sequence>
<evidence type="ECO:0000313" key="1">
    <source>
        <dbReference type="EMBL" id="MDT0413312.1"/>
    </source>
</evidence>
<name>A0ABU2R9D5_9ACTN</name>
<dbReference type="Proteomes" id="UP001183610">
    <property type="component" value="Unassembled WGS sequence"/>
</dbReference>
<reference evidence="2" key="1">
    <citation type="submission" date="2023-07" db="EMBL/GenBank/DDBJ databases">
        <title>30 novel species of actinomycetes from the DSMZ collection.</title>
        <authorList>
            <person name="Nouioui I."/>
        </authorList>
    </citation>
    <scope>NUCLEOTIDE SEQUENCE [LARGE SCALE GENOMIC DNA]</scope>
    <source>
        <strain evidence="2">DSM 41979</strain>
    </source>
</reference>
<dbReference type="EMBL" id="JAVRET010000125">
    <property type="protein sequence ID" value="MDT0413312.1"/>
    <property type="molecule type" value="Genomic_DNA"/>
</dbReference>
<dbReference type="SUPFAM" id="SSF55961">
    <property type="entry name" value="Bet v1-like"/>
    <property type="match status" value="1"/>
</dbReference>
<dbReference type="InterPro" id="IPR019587">
    <property type="entry name" value="Polyketide_cyclase/dehydratase"/>
</dbReference>
<comment type="caution">
    <text evidence="1">The sequence shown here is derived from an EMBL/GenBank/DDBJ whole genome shotgun (WGS) entry which is preliminary data.</text>
</comment>
<dbReference type="InterPro" id="IPR023393">
    <property type="entry name" value="START-like_dom_sf"/>
</dbReference>
<dbReference type="Gene3D" id="3.30.530.20">
    <property type="match status" value="1"/>
</dbReference>
<proteinExistence type="predicted"/>
<dbReference type="Pfam" id="PF10604">
    <property type="entry name" value="Polyketide_cyc2"/>
    <property type="match status" value="1"/>
</dbReference>
<accession>A0ABU2R9D5</accession>
<gene>
    <name evidence="1" type="ORF">RM698_30245</name>
</gene>